<dbReference type="PROSITE" id="PS50048">
    <property type="entry name" value="ZN2_CY6_FUNGAL_2"/>
    <property type="match status" value="1"/>
</dbReference>
<dbReference type="Gene3D" id="3.30.56.30">
    <property type="entry name" value="Signal recognition particle, SRP19-like subunit"/>
    <property type="match status" value="1"/>
</dbReference>
<name>A0A1L9VVD4_ASPGL</name>
<dbReference type="GO" id="GO:0008270">
    <property type="term" value="F:zinc ion binding"/>
    <property type="evidence" value="ECO:0007669"/>
    <property type="project" value="InterPro"/>
</dbReference>
<dbReference type="GeneID" id="34456211"/>
<evidence type="ECO:0000256" key="5">
    <source>
        <dbReference type="ARBA" id="ARBA00023015"/>
    </source>
</evidence>
<feature type="compositionally biased region" description="Low complexity" evidence="11">
    <location>
        <begin position="1251"/>
        <end position="1267"/>
    </location>
</feature>
<dbReference type="CDD" id="cd12148">
    <property type="entry name" value="fungal_TF_MHR"/>
    <property type="match status" value="1"/>
</dbReference>
<dbReference type="SMART" id="SM00066">
    <property type="entry name" value="GAL4"/>
    <property type="match status" value="1"/>
</dbReference>
<dbReference type="GO" id="GO:0006351">
    <property type="term" value="P:DNA-templated transcription"/>
    <property type="evidence" value="ECO:0007669"/>
    <property type="project" value="InterPro"/>
</dbReference>
<dbReference type="PROSITE" id="PS00463">
    <property type="entry name" value="ZN2_CY6_FUNGAL_1"/>
    <property type="match status" value="1"/>
</dbReference>
<dbReference type="GO" id="GO:0003677">
    <property type="term" value="F:DNA binding"/>
    <property type="evidence" value="ECO:0007669"/>
    <property type="project" value="UniProtKB-KW"/>
</dbReference>
<feature type="compositionally biased region" description="Polar residues" evidence="11">
    <location>
        <begin position="563"/>
        <end position="577"/>
    </location>
</feature>
<dbReference type="Pfam" id="PF04082">
    <property type="entry name" value="Fungal_trans"/>
    <property type="match status" value="1"/>
</dbReference>
<dbReference type="CDD" id="cd00067">
    <property type="entry name" value="GAL4"/>
    <property type="match status" value="1"/>
</dbReference>
<dbReference type="OrthoDB" id="3989227at2759"/>
<feature type="compositionally biased region" description="Polar residues" evidence="11">
    <location>
        <begin position="446"/>
        <end position="460"/>
    </location>
</feature>
<keyword evidence="8" id="KW-0804">Transcription</keyword>
<dbReference type="GO" id="GO:0005634">
    <property type="term" value="C:nucleus"/>
    <property type="evidence" value="ECO:0007669"/>
    <property type="project" value="UniProtKB-SubCell"/>
</dbReference>
<evidence type="ECO:0000256" key="4">
    <source>
        <dbReference type="ARBA" id="ARBA00022723"/>
    </source>
</evidence>
<feature type="region of interest" description="Disordered" evidence="11">
    <location>
        <begin position="441"/>
        <end position="485"/>
    </location>
</feature>
<keyword evidence="10" id="KW-0687">Ribonucleoprotein</keyword>
<dbReference type="Pfam" id="PF00172">
    <property type="entry name" value="Zn_clus"/>
    <property type="match status" value="1"/>
</dbReference>
<feature type="compositionally biased region" description="Polar residues" evidence="11">
    <location>
        <begin position="915"/>
        <end position="924"/>
    </location>
</feature>
<evidence type="ECO:0000259" key="12">
    <source>
        <dbReference type="PROSITE" id="PS50048"/>
    </source>
</evidence>
<feature type="region of interest" description="Disordered" evidence="11">
    <location>
        <begin position="350"/>
        <end position="372"/>
    </location>
</feature>
<evidence type="ECO:0000313" key="14">
    <source>
        <dbReference type="Proteomes" id="UP000184300"/>
    </source>
</evidence>
<keyword evidence="5" id="KW-0805">Transcription regulation</keyword>
<feature type="compositionally biased region" description="Acidic residues" evidence="11">
    <location>
        <begin position="9"/>
        <end position="26"/>
    </location>
</feature>
<dbReference type="Proteomes" id="UP000184300">
    <property type="component" value="Unassembled WGS sequence"/>
</dbReference>
<dbReference type="Pfam" id="PF01922">
    <property type="entry name" value="SRP19"/>
    <property type="match status" value="1"/>
</dbReference>
<evidence type="ECO:0000313" key="13">
    <source>
        <dbReference type="EMBL" id="OJJ87878.1"/>
    </source>
</evidence>
<keyword evidence="14" id="KW-1185">Reference proteome</keyword>
<dbReference type="SUPFAM" id="SSF57701">
    <property type="entry name" value="Zn2/Cys6 DNA-binding domain"/>
    <property type="match status" value="1"/>
</dbReference>
<keyword evidence="6" id="KW-0238">DNA-binding</keyword>
<dbReference type="GO" id="GO:0006614">
    <property type="term" value="P:SRP-dependent cotranslational protein targeting to membrane"/>
    <property type="evidence" value="ECO:0007669"/>
    <property type="project" value="InterPro"/>
</dbReference>
<proteinExistence type="predicted"/>
<feature type="region of interest" description="Disordered" evidence="11">
    <location>
        <begin position="1"/>
        <end position="61"/>
    </location>
</feature>
<feature type="domain" description="Zn(2)-C6 fungal-type" evidence="12">
    <location>
        <begin position="313"/>
        <end position="343"/>
    </location>
</feature>
<dbReference type="SMART" id="SM00906">
    <property type="entry name" value="Fungal_trans"/>
    <property type="match status" value="1"/>
</dbReference>
<feature type="region of interest" description="Disordered" evidence="11">
    <location>
        <begin position="1154"/>
        <end position="1270"/>
    </location>
</feature>
<dbReference type="PANTHER" id="PTHR31001:SF79">
    <property type="entry name" value="ZN(II)2CYS6 TRANSCRIPTION FACTOR (EUROFUNG)"/>
    <property type="match status" value="1"/>
</dbReference>
<dbReference type="InterPro" id="IPR036521">
    <property type="entry name" value="SRP19-like_sf"/>
</dbReference>
<keyword evidence="9" id="KW-0539">Nucleus</keyword>
<comment type="subcellular location">
    <subcellularLocation>
        <location evidence="2">Cytoplasm</location>
    </subcellularLocation>
    <subcellularLocation>
        <location evidence="1">Nucleus</location>
    </subcellularLocation>
</comment>
<accession>A0A1L9VVD4</accession>
<dbReference type="GO" id="GO:0005786">
    <property type="term" value="C:signal recognition particle, endoplasmic reticulum targeting"/>
    <property type="evidence" value="ECO:0007669"/>
    <property type="project" value="UniProtKB-KW"/>
</dbReference>
<feature type="region of interest" description="Disordered" evidence="11">
    <location>
        <begin position="915"/>
        <end position="940"/>
    </location>
</feature>
<evidence type="ECO:0000256" key="8">
    <source>
        <dbReference type="ARBA" id="ARBA00023163"/>
    </source>
</evidence>
<dbReference type="EMBL" id="KV878890">
    <property type="protein sequence ID" value="OJJ87878.1"/>
    <property type="molecule type" value="Genomic_DNA"/>
</dbReference>
<feature type="compositionally biased region" description="Gly residues" evidence="11">
    <location>
        <begin position="293"/>
        <end position="303"/>
    </location>
</feature>
<keyword evidence="4" id="KW-0479">Metal-binding</keyword>
<dbReference type="SUPFAM" id="SSF69695">
    <property type="entry name" value="SRP19"/>
    <property type="match status" value="1"/>
</dbReference>
<dbReference type="STRING" id="1160497.A0A1L9VVD4"/>
<evidence type="ECO:0000256" key="9">
    <source>
        <dbReference type="ARBA" id="ARBA00023242"/>
    </source>
</evidence>
<dbReference type="GO" id="GO:0008312">
    <property type="term" value="F:7S RNA binding"/>
    <property type="evidence" value="ECO:0007669"/>
    <property type="project" value="InterPro"/>
</dbReference>
<evidence type="ECO:0000256" key="3">
    <source>
        <dbReference type="ARBA" id="ARBA00022490"/>
    </source>
</evidence>
<dbReference type="InterPro" id="IPR036864">
    <property type="entry name" value="Zn2-C6_fun-type_DNA-bd_sf"/>
</dbReference>
<feature type="compositionally biased region" description="Polar residues" evidence="11">
    <location>
        <begin position="255"/>
        <end position="267"/>
    </location>
</feature>
<dbReference type="Gene3D" id="4.10.240.10">
    <property type="entry name" value="Zn(2)-C6 fungal-type DNA-binding domain"/>
    <property type="match status" value="1"/>
</dbReference>
<evidence type="ECO:0000256" key="1">
    <source>
        <dbReference type="ARBA" id="ARBA00004123"/>
    </source>
</evidence>
<dbReference type="VEuPathDB" id="FungiDB:ASPGLDRAFT_118283"/>
<protein>
    <recommendedName>
        <fullName evidence="12">Zn(2)-C6 fungal-type domain-containing protein</fullName>
    </recommendedName>
</protein>
<dbReference type="RefSeq" id="XP_022404561.1">
    <property type="nucleotide sequence ID" value="XM_022539950.1"/>
</dbReference>
<keyword evidence="3" id="KW-0963">Cytoplasm</keyword>
<dbReference type="InterPro" id="IPR001138">
    <property type="entry name" value="Zn2Cys6_DnaBD"/>
</dbReference>
<evidence type="ECO:0000256" key="11">
    <source>
        <dbReference type="SAM" id="MobiDB-lite"/>
    </source>
</evidence>
<feature type="compositionally biased region" description="Low complexity" evidence="11">
    <location>
        <begin position="1219"/>
        <end position="1234"/>
    </location>
</feature>
<feature type="compositionally biased region" description="Pro residues" evidence="11">
    <location>
        <begin position="1235"/>
        <end position="1250"/>
    </location>
</feature>
<evidence type="ECO:0000256" key="10">
    <source>
        <dbReference type="ARBA" id="ARBA00023274"/>
    </source>
</evidence>
<dbReference type="InterPro" id="IPR050613">
    <property type="entry name" value="Sec_Metabolite_Reg"/>
</dbReference>
<evidence type="ECO:0000256" key="6">
    <source>
        <dbReference type="ARBA" id="ARBA00023125"/>
    </source>
</evidence>
<dbReference type="FunFam" id="3.30.56.30:FF:000003">
    <property type="entry name" value="Signal recognition particle SEC65 subunit"/>
    <property type="match status" value="1"/>
</dbReference>
<evidence type="ECO:0000256" key="7">
    <source>
        <dbReference type="ARBA" id="ARBA00023135"/>
    </source>
</evidence>
<organism evidence="13 14">
    <name type="scientific">Aspergillus glaucus CBS 516.65</name>
    <dbReference type="NCBI Taxonomy" id="1160497"/>
    <lineage>
        <taxon>Eukaryota</taxon>
        <taxon>Fungi</taxon>
        <taxon>Dikarya</taxon>
        <taxon>Ascomycota</taxon>
        <taxon>Pezizomycotina</taxon>
        <taxon>Eurotiomycetes</taxon>
        <taxon>Eurotiomycetidae</taxon>
        <taxon>Eurotiales</taxon>
        <taxon>Aspergillaceae</taxon>
        <taxon>Aspergillus</taxon>
        <taxon>Aspergillus subgen. Aspergillus</taxon>
    </lineage>
</organism>
<dbReference type="InterPro" id="IPR002778">
    <property type="entry name" value="Signal_recog_particle_SRP19"/>
</dbReference>
<feature type="region of interest" description="Disordered" evidence="11">
    <location>
        <begin position="534"/>
        <end position="588"/>
    </location>
</feature>
<reference evidence="14" key="1">
    <citation type="journal article" date="2017" name="Genome Biol.">
        <title>Comparative genomics reveals high biological diversity and specific adaptations in the industrially and medically important fungal genus Aspergillus.</title>
        <authorList>
            <person name="de Vries R.P."/>
            <person name="Riley R."/>
            <person name="Wiebenga A."/>
            <person name="Aguilar-Osorio G."/>
            <person name="Amillis S."/>
            <person name="Uchima C.A."/>
            <person name="Anderluh G."/>
            <person name="Asadollahi M."/>
            <person name="Askin M."/>
            <person name="Barry K."/>
            <person name="Battaglia E."/>
            <person name="Bayram O."/>
            <person name="Benocci T."/>
            <person name="Braus-Stromeyer S.A."/>
            <person name="Caldana C."/>
            <person name="Canovas D."/>
            <person name="Cerqueira G.C."/>
            <person name="Chen F."/>
            <person name="Chen W."/>
            <person name="Choi C."/>
            <person name="Clum A."/>
            <person name="Dos Santos R.A."/>
            <person name="Damasio A.R."/>
            <person name="Diallinas G."/>
            <person name="Emri T."/>
            <person name="Fekete E."/>
            <person name="Flipphi M."/>
            <person name="Freyberg S."/>
            <person name="Gallo A."/>
            <person name="Gournas C."/>
            <person name="Habgood R."/>
            <person name="Hainaut M."/>
            <person name="Harispe M.L."/>
            <person name="Henrissat B."/>
            <person name="Hilden K.S."/>
            <person name="Hope R."/>
            <person name="Hossain A."/>
            <person name="Karabika E."/>
            <person name="Karaffa L."/>
            <person name="Karanyi Z."/>
            <person name="Krasevec N."/>
            <person name="Kuo A."/>
            <person name="Kusch H."/>
            <person name="LaButti K."/>
            <person name="Lagendijk E.L."/>
            <person name="Lapidus A."/>
            <person name="Levasseur A."/>
            <person name="Lindquist E."/>
            <person name="Lipzen A."/>
            <person name="Logrieco A.F."/>
            <person name="MacCabe A."/>
            <person name="Maekelae M.R."/>
            <person name="Malavazi I."/>
            <person name="Melin P."/>
            <person name="Meyer V."/>
            <person name="Mielnichuk N."/>
            <person name="Miskei M."/>
            <person name="Molnar A.P."/>
            <person name="Mule G."/>
            <person name="Ngan C.Y."/>
            <person name="Orejas M."/>
            <person name="Orosz E."/>
            <person name="Ouedraogo J.P."/>
            <person name="Overkamp K.M."/>
            <person name="Park H.-S."/>
            <person name="Perrone G."/>
            <person name="Piumi F."/>
            <person name="Punt P.J."/>
            <person name="Ram A.F."/>
            <person name="Ramon A."/>
            <person name="Rauscher S."/>
            <person name="Record E."/>
            <person name="Riano-Pachon D.M."/>
            <person name="Robert V."/>
            <person name="Roehrig J."/>
            <person name="Ruller R."/>
            <person name="Salamov A."/>
            <person name="Salih N.S."/>
            <person name="Samson R.A."/>
            <person name="Sandor E."/>
            <person name="Sanguinetti M."/>
            <person name="Schuetze T."/>
            <person name="Sepcic K."/>
            <person name="Shelest E."/>
            <person name="Sherlock G."/>
            <person name="Sophianopoulou V."/>
            <person name="Squina F.M."/>
            <person name="Sun H."/>
            <person name="Susca A."/>
            <person name="Todd R.B."/>
            <person name="Tsang A."/>
            <person name="Unkles S.E."/>
            <person name="van de Wiele N."/>
            <person name="van Rossen-Uffink D."/>
            <person name="Oliveira J.V."/>
            <person name="Vesth T.C."/>
            <person name="Visser J."/>
            <person name="Yu J.-H."/>
            <person name="Zhou M."/>
            <person name="Andersen M.R."/>
            <person name="Archer D.B."/>
            <person name="Baker S.E."/>
            <person name="Benoit I."/>
            <person name="Brakhage A.A."/>
            <person name="Braus G.H."/>
            <person name="Fischer R."/>
            <person name="Frisvad J.C."/>
            <person name="Goldman G.H."/>
            <person name="Houbraken J."/>
            <person name="Oakley B."/>
            <person name="Pocsi I."/>
            <person name="Scazzocchio C."/>
            <person name="Seiboth B."/>
            <person name="vanKuyk P.A."/>
            <person name="Wortman J."/>
            <person name="Dyer P.S."/>
            <person name="Grigoriev I.V."/>
        </authorList>
    </citation>
    <scope>NUCLEOTIDE SEQUENCE [LARGE SCALE GENOMIC DNA]</scope>
    <source>
        <strain evidence="14">CBS 516.65</strain>
    </source>
</reference>
<sequence length="1348" mass="148493">MSRQAQVEEVYDSDPEEVAPSSDDELPPPLTDQSILSGAGVPPPGGSASIPMRPAPEPQREIPRHYQCLYPVYFDKTRSRAEGRKVGAELAVENPLARDIVDAAQMLGLQVGFEPEKLHPKDWANPGRVRVLLKNEGGKLANPKIKNKHHLYILVAQYLKANPTTEQSPYRLRIRGLPTPEKLPAAPQAPRGWKIGKILPIHSPAYSGGGVSDNPLKDAMAEMQNLQGMPGMPQIPGMPDMSAMMGGEPSLLHGSENTMDQSPTDSYADSGLWNREQKPSFREGSTTATTGKSKGGASVGGGRQITRNRASYSCHSCRRRKVKCDKVHPVCGNCAKNGSECVYDAAPQRETGSRAGQAKGGGHGVKRRRETSWPFEEDVDEIQSIYGDLRQAGSPEQKPGSQAIEARLAKLTSMIERLSKSNQPLDATERQLLAQDVNFETAPGHTRQSSGQTKPTTVSRPASPRRVTDSSNDEFPIPSGHATDLVDPVGSLNLGHLSLEDGGKSRYVGTTYWAYISQEITDLNQLLRDQNRSHPISANDSWTDEPMADSTAKTPGDTWKASDGSSGPSDRLSSGDTPQKLFLSGESPDVKEKLVEPEMLERMPTKRQSHILYKGFMSGVHAISPVIHPPTILNLYNAFWDWYDYSSYSGEPCPDPPFIPLLYAIWYGGSVTVSMRTLQAEFNVNSRSALSKTFNEEVTRWLTKISFPRSTSLQGLAAYLLVQTILSKEEEPLTSSLFISLAMRVAQTMGLHRDPAKFGIEPCEAEYRRRLWWHIVHMDGVVAMSSGLPPLVSDENYWDVRDPSELKDTLLGTPEAEQYEQLVSANLRLRDNPDEPTVCGGPSLVNVYYLSARGKYVMARAVRRILKIQLGTKPVMRRDMEDLRSILLDLQLQLNSIVNRIPDVMSLETTSVSVDSPSYSTQSPVEVRTTDTELPGEGPNRCPEQYHSPVLVAFHKWARILLSLFIDKAFCVAYQPFLKNARSRIWPSARQSALRHCHGFMEKFISLASDPDFQPFQWSWPGNHQPMHATMIMLIDLYERPHSQEAFKSRALIDRIFSLSGPDGGVVGGEDGVSTQRPLKDGGREAWDMIRRLRQKAWQKAGLNPQRLWTEHAQIQAGVVPGPDEYSCFADSRRVPVDRQLSDFSKTFYNMTRNHMLPNPVSNVRPSPLRYQLPPPIPSSLPTTPQMIPPTPTPQFPHSPGAGAPPPATRSLDATLAGSTVSSPESLPPLSTIPLTPPQQPQLQPQPQPQTPTGVTTTTTTTTTTPPNGFPFIDTLPISPSAQSISMPTAVPTPPSMVDPNLNNFDWDQWDAVFGQHLPVADELMELDPVVGFEFADMGSAGAGASGF</sequence>
<dbReference type="PANTHER" id="PTHR31001">
    <property type="entry name" value="UNCHARACTERIZED TRANSCRIPTIONAL REGULATORY PROTEIN"/>
    <property type="match status" value="1"/>
</dbReference>
<keyword evidence="7" id="KW-0733">Signal recognition particle</keyword>
<dbReference type="GO" id="GO:0000981">
    <property type="term" value="F:DNA-binding transcription factor activity, RNA polymerase II-specific"/>
    <property type="evidence" value="ECO:0007669"/>
    <property type="project" value="InterPro"/>
</dbReference>
<feature type="compositionally biased region" description="Pro residues" evidence="11">
    <location>
        <begin position="1187"/>
        <end position="1208"/>
    </location>
</feature>
<evidence type="ECO:0000256" key="2">
    <source>
        <dbReference type="ARBA" id="ARBA00004496"/>
    </source>
</evidence>
<dbReference type="InterPro" id="IPR007219">
    <property type="entry name" value="XnlR_reg_dom"/>
</dbReference>
<gene>
    <name evidence="13" type="ORF">ASPGLDRAFT_118283</name>
</gene>
<feature type="region of interest" description="Disordered" evidence="11">
    <location>
        <begin position="245"/>
        <end position="304"/>
    </location>
</feature>